<evidence type="ECO:0000313" key="1">
    <source>
        <dbReference type="EMBL" id="MCQ9303059.1"/>
    </source>
</evidence>
<dbReference type="AlphaFoldDB" id="A0AAW5LKX7"/>
<reference evidence="1" key="1">
    <citation type="submission" date="2022-07" db="EMBL/GenBank/DDBJ databases">
        <title>Bacterial species isolated from the porcine tonsil microbiota.</title>
        <authorList>
            <person name="Oliveira I.M.F."/>
        </authorList>
    </citation>
    <scope>NUCLEOTIDE SEQUENCE</scope>
    <source>
        <strain evidence="1">8QC2O2</strain>
    </source>
</reference>
<sequence length="168" mass="19769">MIEQTKDKIIIDKWGEDVHFLNAIKTMIEFYQENKGNHLDTCEVDVVQSDDKDRCLDNRVAYRQHELSINMTYNDIKHKLQDNVSDVEDEDDGKTVQLINAHELKEGYSRFYTKINGCEKELGQVNTESMTKKELKSMARIVLNHYNRTFATNYDNCYVDDELLYETV</sequence>
<dbReference type="RefSeq" id="WP_257099476.1">
    <property type="nucleotide sequence ID" value="NZ_JANILD010000002.1"/>
</dbReference>
<protein>
    <submittedName>
        <fullName evidence="1">Uncharacterized protein</fullName>
    </submittedName>
</protein>
<proteinExistence type="predicted"/>
<comment type="caution">
    <text evidence="1">The sequence shown here is derived from an EMBL/GenBank/DDBJ whole genome shotgun (WGS) entry which is preliminary data.</text>
</comment>
<organism evidence="1 2">
    <name type="scientific">Mammaliicoccus sciuri</name>
    <name type="common">Staphylococcus sciuri</name>
    <dbReference type="NCBI Taxonomy" id="1296"/>
    <lineage>
        <taxon>Bacteria</taxon>
        <taxon>Bacillati</taxon>
        <taxon>Bacillota</taxon>
        <taxon>Bacilli</taxon>
        <taxon>Bacillales</taxon>
        <taxon>Staphylococcaceae</taxon>
        <taxon>Mammaliicoccus</taxon>
    </lineage>
</organism>
<accession>A0AAW5LKX7</accession>
<dbReference type="EMBL" id="JANILD010000002">
    <property type="protein sequence ID" value="MCQ9303059.1"/>
    <property type="molecule type" value="Genomic_DNA"/>
</dbReference>
<evidence type="ECO:0000313" key="2">
    <source>
        <dbReference type="Proteomes" id="UP001204068"/>
    </source>
</evidence>
<gene>
    <name evidence="1" type="ORF">NQ032_05410</name>
</gene>
<name>A0AAW5LKX7_MAMSC</name>
<dbReference type="Proteomes" id="UP001204068">
    <property type="component" value="Unassembled WGS sequence"/>
</dbReference>